<evidence type="ECO:0000256" key="2">
    <source>
        <dbReference type="ARBA" id="ARBA00022692"/>
    </source>
</evidence>
<reference evidence="9" key="1">
    <citation type="submission" date="2022-06" db="EMBL/GenBank/DDBJ databases">
        <title>Isolation and Genomics of Futiania mangrovii gen. nov., sp. nov., a Rare and Metabolically-versatile member in the Class Alphaproteobacteria.</title>
        <authorList>
            <person name="Liu L."/>
            <person name="Huang W.-C."/>
            <person name="Pan J."/>
            <person name="Li J."/>
            <person name="Huang Y."/>
            <person name="Du H."/>
            <person name="Liu Y."/>
            <person name="Li M."/>
        </authorList>
    </citation>
    <scope>NUCLEOTIDE SEQUENCE</scope>
    <source>
        <strain evidence="9">FT118</strain>
    </source>
</reference>
<dbReference type="GO" id="GO:0005506">
    <property type="term" value="F:iron ion binding"/>
    <property type="evidence" value="ECO:0007669"/>
    <property type="project" value="InterPro"/>
</dbReference>
<dbReference type="AlphaFoldDB" id="A0A9J6PFH9"/>
<comment type="caution">
    <text evidence="9">The sequence shown here is derived from an EMBL/GenBank/DDBJ whole genome shotgun (WGS) entry which is preliminary data.</text>
</comment>
<proteinExistence type="predicted"/>
<evidence type="ECO:0000256" key="4">
    <source>
        <dbReference type="ARBA" id="ARBA00023002"/>
    </source>
</evidence>
<keyword evidence="6 7" id="KW-0472">Membrane</keyword>
<evidence type="ECO:0000256" key="7">
    <source>
        <dbReference type="SAM" id="Phobius"/>
    </source>
</evidence>
<feature type="domain" description="Fatty acid hydroxylase" evidence="8">
    <location>
        <begin position="115"/>
        <end position="250"/>
    </location>
</feature>
<keyword evidence="5" id="KW-0443">Lipid metabolism</keyword>
<feature type="transmembrane region" description="Helical" evidence="7">
    <location>
        <begin position="110"/>
        <end position="131"/>
    </location>
</feature>
<sequence>MRGFLSGTFAAVLFLSSILVMVRAGVDPVALAIHIAFFVACLTLIGAWESLAPWRERTARTGRRWRTNIGVLLARDGFTALLLPLGLGAVAAACAAHGIGLFNIVEAPVWVQYAATIIVLDALAWLAHYLLHRVPTLWAIHEVHHSDEELDATSVLRGHPLEAAFRLLTYLAGVVALGMPAHAILVAVLLRHVFSTFHHGSMALPPRFEALLRLVIVTPIHHRIHHSAAQEDYDSNFAQIFSVWDRVFGTWREDAAVGNDAIAFGLGEARMDDPDDLWTLLVHPFRRAREANAGTAAAPAATGRQAAA</sequence>
<gene>
    <name evidence="9" type="ORF">NJQ99_09210</name>
</gene>
<dbReference type="PANTHER" id="PTHR21624">
    <property type="entry name" value="STEROL DESATURASE-RELATED PROTEIN"/>
    <property type="match status" value="1"/>
</dbReference>
<comment type="subcellular location">
    <subcellularLocation>
        <location evidence="1">Endomembrane system</location>
        <topology evidence="1">Multi-pass membrane protein</topology>
    </subcellularLocation>
</comment>
<dbReference type="InterPro" id="IPR051689">
    <property type="entry name" value="Sterol_desaturase/TMEM195"/>
</dbReference>
<evidence type="ECO:0000313" key="10">
    <source>
        <dbReference type="Proteomes" id="UP001055804"/>
    </source>
</evidence>
<protein>
    <submittedName>
        <fullName evidence="9">Sterol desaturase family protein</fullName>
    </submittedName>
</protein>
<feature type="transmembrane region" description="Helical" evidence="7">
    <location>
        <begin position="81"/>
        <end position="104"/>
    </location>
</feature>
<feature type="transmembrane region" description="Helical" evidence="7">
    <location>
        <begin position="34"/>
        <end position="54"/>
    </location>
</feature>
<dbReference type="GO" id="GO:0008610">
    <property type="term" value="P:lipid biosynthetic process"/>
    <property type="evidence" value="ECO:0007669"/>
    <property type="project" value="InterPro"/>
</dbReference>
<dbReference type="Proteomes" id="UP001055804">
    <property type="component" value="Unassembled WGS sequence"/>
</dbReference>
<evidence type="ECO:0000259" key="8">
    <source>
        <dbReference type="Pfam" id="PF04116"/>
    </source>
</evidence>
<evidence type="ECO:0000313" key="9">
    <source>
        <dbReference type="EMBL" id="MCP1336584.1"/>
    </source>
</evidence>
<dbReference type="GO" id="GO:0016020">
    <property type="term" value="C:membrane"/>
    <property type="evidence" value="ECO:0007669"/>
    <property type="project" value="GOC"/>
</dbReference>
<keyword evidence="2 7" id="KW-0812">Transmembrane</keyword>
<dbReference type="PANTHER" id="PTHR21624:SF1">
    <property type="entry name" value="ALKYLGLYCEROL MONOOXYGENASE"/>
    <property type="match status" value="1"/>
</dbReference>
<keyword evidence="4" id="KW-0560">Oxidoreductase</keyword>
<evidence type="ECO:0000256" key="3">
    <source>
        <dbReference type="ARBA" id="ARBA00022989"/>
    </source>
</evidence>
<dbReference type="GO" id="GO:0012505">
    <property type="term" value="C:endomembrane system"/>
    <property type="evidence" value="ECO:0007669"/>
    <property type="project" value="UniProtKB-SubCell"/>
</dbReference>
<dbReference type="GO" id="GO:0050479">
    <property type="term" value="F:glyceryl-ether monooxygenase activity"/>
    <property type="evidence" value="ECO:0007669"/>
    <property type="project" value="TreeGrafter"/>
</dbReference>
<dbReference type="RefSeq" id="WP_269332537.1">
    <property type="nucleotide sequence ID" value="NZ_JAMZFT010000002.1"/>
</dbReference>
<accession>A0A9J6PFH9</accession>
<dbReference type="InterPro" id="IPR006694">
    <property type="entry name" value="Fatty_acid_hydroxylase"/>
</dbReference>
<evidence type="ECO:0000256" key="1">
    <source>
        <dbReference type="ARBA" id="ARBA00004127"/>
    </source>
</evidence>
<keyword evidence="10" id="KW-1185">Reference proteome</keyword>
<dbReference type="Pfam" id="PF04116">
    <property type="entry name" value="FA_hydroxylase"/>
    <property type="match status" value="1"/>
</dbReference>
<keyword evidence="3 7" id="KW-1133">Transmembrane helix</keyword>
<feature type="transmembrane region" description="Helical" evidence="7">
    <location>
        <begin position="167"/>
        <end position="190"/>
    </location>
</feature>
<organism evidence="9 10">
    <name type="scientific">Futiania mangrovi</name>
    <dbReference type="NCBI Taxonomy" id="2959716"/>
    <lineage>
        <taxon>Bacteria</taxon>
        <taxon>Pseudomonadati</taxon>
        <taxon>Pseudomonadota</taxon>
        <taxon>Alphaproteobacteria</taxon>
        <taxon>Futianiales</taxon>
        <taxon>Futianiaceae</taxon>
        <taxon>Futiania</taxon>
    </lineage>
</organism>
<name>A0A9J6PFH9_9PROT</name>
<evidence type="ECO:0000256" key="5">
    <source>
        <dbReference type="ARBA" id="ARBA00023098"/>
    </source>
</evidence>
<dbReference type="EMBL" id="JAMZFT010000002">
    <property type="protein sequence ID" value="MCP1336584.1"/>
    <property type="molecule type" value="Genomic_DNA"/>
</dbReference>
<evidence type="ECO:0000256" key="6">
    <source>
        <dbReference type="ARBA" id="ARBA00023136"/>
    </source>
</evidence>
<dbReference type="GO" id="GO:0006643">
    <property type="term" value="P:membrane lipid metabolic process"/>
    <property type="evidence" value="ECO:0007669"/>
    <property type="project" value="TreeGrafter"/>
</dbReference>